<evidence type="ECO:0000313" key="4">
    <source>
        <dbReference type="Proteomes" id="UP000797356"/>
    </source>
</evidence>
<accession>A0A8K0IHV1</accession>
<gene>
    <name evidence="3" type="ORF">COCNU_08G003730</name>
</gene>
<feature type="region of interest" description="Disordered" evidence="2">
    <location>
        <begin position="1"/>
        <end position="47"/>
    </location>
</feature>
<dbReference type="OrthoDB" id="1682775at2759"/>
<feature type="compositionally biased region" description="Low complexity" evidence="2">
    <location>
        <begin position="35"/>
        <end position="46"/>
    </location>
</feature>
<feature type="coiled-coil region" evidence="1">
    <location>
        <begin position="180"/>
        <end position="260"/>
    </location>
</feature>
<name>A0A8K0IHV1_COCNU</name>
<evidence type="ECO:0000256" key="2">
    <source>
        <dbReference type="SAM" id="MobiDB-lite"/>
    </source>
</evidence>
<reference evidence="3" key="1">
    <citation type="journal article" date="2017" name="Gigascience">
        <title>The genome draft of coconut (Cocos nucifera).</title>
        <authorList>
            <person name="Xiao Y."/>
            <person name="Xu P."/>
            <person name="Fan H."/>
            <person name="Baudouin L."/>
            <person name="Xia W."/>
            <person name="Bocs S."/>
            <person name="Xu J."/>
            <person name="Li Q."/>
            <person name="Guo A."/>
            <person name="Zhou L."/>
            <person name="Li J."/>
            <person name="Wu Y."/>
            <person name="Ma Z."/>
            <person name="Armero A."/>
            <person name="Issali A.E."/>
            <person name="Liu N."/>
            <person name="Peng M."/>
            <person name="Yang Y."/>
        </authorList>
    </citation>
    <scope>NUCLEOTIDE SEQUENCE</scope>
    <source>
        <tissue evidence="3">Spear leaf of Hainan Tall coconut</tissue>
    </source>
</reference>
<dbReference type="Proteomes" id="UP000797356">
    <property type="component" value="Chromosome 8"/>
</dbReference>
<feature type="coiled-coil region" evidence="1">
    <location>
        <begin position="354"/>
        <end position="381"/>
    </location>
</feature>
<dbReference type="AlphaFoldDB" id="A0A8K0IHV1"/>
<dbReference type="InterPro" id="IPR040300">
    <property type="entry name" value="At3g49055-like"/>
</dbReference>
<proteinExistence type="predicted"/>
<protein>
    <submittedName>
        <fullName evidence="3">Early endosome antigen 1</fullName>
    </submittedName>
</protein>
<evidence type="ECO:0000256" key="1">
    <source>
        <dbReference type="SAM" id="Coils"/>
    </source>
</evidence>
<dbReference type="PANTHER" id="PTHR34937:SF1">
    <property type="entry name" value="PARAMYOSIN"/>
    <property type="match status" value="1"/>
</dbReference>
<organism evidence="3 4">
    <name type="scientific">Cocos nucifera</name>
    <name type="common">Coconut palm</name>
    <dbReference type="NCBI Taxonomy" id="13894"/>
    <lineage>
        <taxon>Eukaryota</taxon>
        <taxon>Viridiplantae</taxon>
        <taxon>Streptophyta</taxon>
        <taxon>Embryophyta</taxon>
        <taxon>Tracheophyta</taxon>
        <taxon>Spermatophyta</taxon>
        <taxon>Magnoliopsida</taxon>
        <taxon>Liliopsida</taxon>
        <taxon>Arecaceae</taxon>
        <taxon>Arecoideae</taxon>
        <taxon>Cocoseae</taxon>
        <taxon>Attaleinae</taxon>
        <taxon>Cocos</taxon>
    </lineage>
</organism>
<keyword evidence="1" id="KW-0175">Coiled coil</keyword>
<dbReference type="PANTHER" id="PTHR34937">
    <property type="entry name" value="OS08G0559800 PROTEIN"/>
    <property type="match status" value="1"/>
</dbReference>
<reference evidence="3" key="2">
    <citation type="submission" date="2019-07" db="EMBL/GenBank/DDBJ databases">
        <authorList>
            <person name="Yang Y."/>
            <person name="Bocs S."/>
            <person name="Baudouin L."/>
        </authorList>
    </citation>
    <scope>NUCLEOTIDE SEQUENCE</scope>
    <source>
        <tissue evidence="3">Spear leaf of Hainan Tall coconut</tissue>
    </source>
</reference>
<comment type="caution">
    <text evidence="3">The sequence shown here is derived from an EMBL/GenBank/DDBJ whole genome shotgun (WGS) entry which is preliminary data.</text>
</comment>
<dbReference type="EMBL" id="CM017879">
    <property type="protein sequence ID" value="KAG1358927.1"/>
    <property type="molecule type" value="Genomic_DNA"/>
</dbReference>
<dbReference type="Gene3D" id="1.20.5.340">
    <property type="match status" value="1"/>
</dbReference>
<evidence type="ECO:0000313" key="3">
    <source>
        <dbReference type="EMBL" id="KAG1358927.1"/>
    </source>
</evidence>
<feature type="coiled-coil region" evidence="1">
    <location>
        <begin position="444"/>
        <end position="615"/>
    </location>
</feature>
<keyword evidence="4" id="KW-1185">Reference proteome</keyword>
<sequence>MADDDPNDAVLSDVEGDDDPLPIVLPAAPAPAPDDPSSASTAAAAAEQRVRDLLAELEEERRARKAAEDSRADLQTSFNRLKALAHEAIKKRDEALREKDDSARSADRAAADLAEALRLKDEALKHRDSLQSEMSTAEQMLVSGIHKISGKVSGFKNFNAGGLPKSQKYAGLPAAAYGVIKRTNEIVEELTKQIEGASKSRDQAREQMEQRNYEIAIEVSQLEATISGLREEISKKGAEIESLERSVSEKGEKISEMDNEKSELRQFSEDCDSKLKSLEAKLDSQRPVLIDQMNHISKAYEQIREIIKAVDLNDLDELDSSDSLFMWKEMDMDENLRISFEGTRSIYELAKVTVDKVKDKVEERNKEVKALNEKVTGLLAEKQHIGTLLRSALSSKTNEVFQVAEEGLREAGIDLRLDGQNKEGSEEGGEDEVYSLAGALESTVKESQLKILELQHLVEALRAESCLLKARLDAQVKEITQQKHHIKELEEKERVANESVEGLMLDIAAAEEEIARWKAAAEQEAAAGRAVEQDFLTQLSTLRKELDEAKQAILESENKLKFKEETAAAAMAARDAAEKSLRLADLRSARLRERLEELTRQLEESDNQDDSRNRNGHRYVCWPWQWLGLNFVGYQSGIQQDSNEMELSEPLV</sequence>